<reference evidence="2 3" key="1">
    <citation type="submission" date="2013-08" db="EMBL/GenBank/DDBJ databases">
        <title>Lactobacillus wasatchii sp. WDC04, a late gas producing bacteria isolated from aged chedder cheese.</title>
        <authorList>
            <person name="Oberg C.J."/>
            <person name="Culumber M."/>
            <person name="McMahon D.J."/>
            <person name="Broadbent J.R."/>
            <person name="Oberg T.S."/>
            <person name="Ortaki F."/>
        </authorList>
    </citation>
    <scope>NUCLEOTIDE SEQUENCE [LARGE SCALE GENOMIC DNA]</scope>
    <source>
        <strain evidence="2 3">WDC04</strain>
    </source>
</reference>
<evidence type="ECO:0000313" key="2">
    <source>
        <dbReference type="EMBL" id="KIS03290.1"/>
    </source>
</evidence>
<dbReference type="RefSeq" id="WP_052497807.1">
    <property type="nucleotide sequence ID" value="NZ_AWTT01000024.1"/>
</dbReference>
<feature type="transmembrane region" description="Helical" evidence="1">
    <location>
        <begin position="115"/>
        <end position="133"/>
    </location>
</feature>
<evidence type="ECO:0000256" key="1">
    <source>
        <dbReference type="SAM" id="Phobius"/>
    </source>
</evidence>
<protein>
    <submittedName>
        <fullName evidence="2">Putative membrane associated protein</fullName>
    </submittedName>
</protein>
<accession>A0A0D1A5W3</accession>
<feature type="transmembrane region" description="Helical" evidence="1">
    <location>
        <begin position="6"/>
        <end position="23"/>
    </location>
</feature>
<organism evidence="2 3">
    <name type="scientific">Paucilactobacillus wasatchensis</name>
    <dbReference type="NCBI Taxonomy" id="1335616"/>
    <lineage>
        <taxon>Bacteria</taxon>
        <taxon>Bacillati</taxon>
        <taxon>Bacillota</taxon>
        <taxon>Bacilli</taxon>
        <taxon>Lactobacillales</taxon>
        <taxon>Lactobacillaceae</taxon>
        <taxon>Paucilactobacillus</taxon>
    </lineage>
</organism>
<dbReference type="EMBL" id="AWTT01000024">
    <property type="protein sequence ID" value="KIS03290.1"/>
    <property type="molecule type" value="Genomic_DNA"/>
</dbReference>
<gene>
    <name evidence="2" type="ORF">WDC_1108</name>
</gene>
<feature type="transmembrane region" description="Helical" evidence="1">
    <location>
        <begin position="81"/>
        <end position="103"/>
    </location>
</feature>
<keyword evidence="3" id="KW-1185">Reference proteome</keyword>
<evidence type="ECO:0000313" key="3">
    <source>
        <dbReference type="Proteomes" id="UP000032279"/>
    </source>
</evidence>
<keyword evidence="1" id="KW-1133">Transmembrane helix</keyword>
<sequence>MLYITLTSLIAPLLIWLTFLINWPTKNKVFPRTAKTTQEKKSANQPIGEKFTFQLGLAVMILFIIIKSLITYFYLSSRNTLSILGANLIWGAIMLAIMIFFNLNSSNRISSKKNQIKIGGAILVVLLALVGFGEAHSYLSVKPVANSIKSTKIASESAPTFKKGVTPVALSPKTVKNRMNKNMSDVPNSQYFQLGDIQAQYYKGKPVYIAPVEFDGLFKYYSAHQTVPGYFIIDATSVNAEPHFVKKDIKYTNTSYFNRNAWRRIYSQHPTWLAANGSQPQLEVDDNGTPYYVQTTYKSMALSHRINYSKLHVVALNAETGTTKLYTLKHLPKWIDEGITTEVADSMNEAYGKYQRGFLNMYLSKTGIQLPTSDSVISTFDKQGNVQYFTDFTNPRSDADSALGYSMINARTGKLVYYKTHGIMDSDGSKANANNNYKAQQWKSSMPVIYNINGKPTWVLSILDDTNAFRGYYYIDAADQSVHATGDNANEAVENFRQALIDNGSNAGNTSQGTKKQLSGKIDRAVITTKGSSQVLLFTLQGSSTVYTVDGEDYQKALLTRAGDQIKGTVRMANGKAIGNVTKFVNNNLK</sequence>
<comment type="caution">
    <text evidence="2">The sequence shown here is derived from an EMBL/GenBank/DDBJ whole genome shotgun (WGS) entry which is preliminary data.</text>
</comment>
<keyword evidence="1" id="KW-0472">Membrane</keyword>
<dbReference type="AlphaFoldDB" id="A0A0D1A5W3"/>
<keyword evidence="1" id="KW-0812">Transmembrane</keyword>
<dbReference type="Proteomes" id="UP000032279">
    <property type="component" value="Unassembled WGS sequence"/>
</dbReference>
<feature type="transmembrane region" description="Helical" evidence="1">
    <location>
        <begin position="51"/>
        <end position="75"/>
    </location>
</feature>
<proteinExistence type="predicted"/>
<dbReference type="PATRIC" id="fig|1335616.4.peg.1112"/>
<dbReference type="STRING" id="1335616.WDC_1108"/>
<name>A0A0D1A5W3_9LACO</name>